<dbReference type="InterPro" id="IPR003691">
    <property type="entry name" value="FluC"/>
</dbReference>
<dbReference type="GO" id="GO:0140114">
    <property type="term" value="P:cellular detoxification of fluoride"/>
    <property type="evidence" value="ECO:0007669"/>
    <property type="project" value="UniProtKB-UniRule"/>
</dbReference>
<keyword evidence="2 10" id="KW-1003">Cell membrane</keyword>
<dbReference type="Pfam" id="PF02537">
    <property type="entry name" value="CRCB"/>
    <property type="match status" value="1"/>
</dbReference>
<dbReference type="OrthoDB" id="9799631at2"/>
<keyword evidence="6 10" id="KW-0407">Ion channel</keyword>
<comment type="catalytic activity">
    <reaction evidence="8">
        <text>fluoride(in) = fluoride(out)</text>
        <dbReference type="Rhea" id="RHEA:76159"/>
        <dbReference type="ChEBI" id="CHEBI:17051"/>
    </reaction>
    <physiologicalReaction direction="left-to-right" evidence="8">
        <dbReference type="Rhea" id="RHEA:76160"/>
    </physiologicalReaction>
</comment>
<name>A0A060M140_9BACI</name>
<protein>
    <recommendedName>
        <fullName evidence="10">Fluoride-specific ion channel FluC</fullName>
    </recommendedName>
</protein>
<keyword evidence="10" id="KW-0406">Ion transport</keyword>
<dbReference type="AlphaFoldDB" id="A0A060M140"/>
<dbReference type="GO" id="GO:0046872">
    <property type="term" value="F:metal ion binding"/>
    <property type="evidence" value="ECO:0007669"/>
    <property type="project" value="UniProtKB-KW"/>
</dbReference>
<organism evidence="11 12">
    <name type="scientific">Shouchella lehensis G1</name>
    <dbReference type="NCBI Taxonomy" id="1246626"/>
    <lineage>
        <taxon>Bacteria</taxon>
        <taxon>Bacillati</taxon>
        <taxon>Bacillota</taxon>
        <taxon>Bacilli</taxon>
        <taxon>Bacillales</taxon>
        <taxon>Bacillaceae</taxon>
        <taxon>Shouchella</taxon>
    </lineage>
</organism>
<evidence type="ECO:0000256" key="10">
    <source>
        <dbReference type="HAMAP-Rule" id="MF_00454"/>
    </source>
</evidence>
<dbReference type="EMBL" id="CP003923">
    <property type="protein sequence ID" value="AIC95745.1"/>
    <property type="molecule type" value="Genomic_DNA"/>
</dbReference>
<gene>
    <name evidence="10" type="primary">fluC</name>
    <name evidence="10" type="synonym">crcB</name>
    <name evidence="11" type="ORF">BleG1_3182</name>
</gene>
<evidence type="ECO:0000256" key="6">
    <source>
        <dbReference type="ARBA" id="ARBA00023303"/>
    </source>
</evidence>
<accession>A0A060M140</accession>
<sequence length="125" mass="13621">MHGFLTYMAVIIGGALGGISRYMLILFVPHHEWLGVLLANVSGCFLMGWAVQALNTRKRVPSFVKKGTTVGFIGGYTTMSTFIADFFSFMTENWLLALVYVFSSVCGGILLAWLGMVVGKKVAVC</sequence>
<evidence type="ECO:0000256" key="4">
    <source>
        <dbReference type="ARBA" id="ARBA00022989"/>
    </source>
</evidence>
<dbReference type="PANTHER" id="PTHR28259:SF1">
    <property type="entry name" value="FLUORIDE EXPORT PROTEIN 1-RELATED"/>
    <property type="match status" value="1"/>
</dbReference>
<keyword evidence="12" id="KW-1185">Reference proteome</keyword>
<feature type="transmembrane region" description="Helical" evidence="10">
    <location>
        <begin position="94"/>
        <end position="114"/>
    </location>
</feature>
<feature type="transmembrane region" description="Helical" evidence="10">
    <location>
        <begin position="33"/>
        <end position="55"/>
    </location>
</feature>
<evidence type="ECO:0000256" key="1">
    <source>
        <dbReference type="ARBA" id="ARBA00004651"/>
    </source>
</evidence>
<feature type="transmembrane region" description="Helical" evidence="10">
    <location>
        <begin position="67"/>
        <end position="88"/>
    </location>
</feature>
<evidence type="ECO:0000256" key="2">
    <source>
        <dbReference type="ARBA" id="ARBA00022475"/>
    </source>
</evidence>
<evidence type="ECO:0000256" key="3">
    <source>
        <dbReference type="ARBA" id="ARBA00022692"/>
    </source>
</evidence>
<comment type="activity regulation">
    <text evidence="10">Na(+) is not transported, but it plays an essential structural role and its presence is essential for fluoride channel function.</text>
</comment>
<evidence type="ECO:0000256" key="9">
    <source>
        <dbReference type="ARBA" id="ARBA00049940"/>
    </source>
</evidence>
<evidence type="ECO:0000313" key="11">
    <source>
        <dbReference type="EMBL" id="AIC95745.1"/>
    </source>
</evidence>
<dbReference type="GO" id="GO:0005886">
    <property type="term" value="C:plasma membrane"/>
    <property type="evidence" value="ECO:0007669"/>
    <property type="project" value="UniProtKB-SubCell"/>
</dbReference>
<comment type="subcellular location">
    <subcellularLocation>
        <location evidence="1 10">Cell membrane</location>
        <topology evidence="1 10">Multi-pass membrane protein</topology>
    </subcellularLocation>
</comment>
<dbReference type="KEGG" id="ble:BleG1_3182"/>
<comment type="function">
    <text evidence="9 10">Fluoride-specific ion channel. Important for reducing fluoride concentration in the cell, thus reducing its toxicity.</text>
</comment>
<keyword evidence="10" id="KW-0479">Metal-binding</keyword>
<dbReference type="Proteomes" id="UP000027142">
    <property type="component" value="Chromosome"/>
</dbReference>
<evidence type="ECO:0000256" key="5">
    <source>
        <dbReference type="ARBA" id="ARBA00023136"/>
    </source>
</evidence>
<dbReference type="STRING" id="1246626.BleG1_3182"/>
<dbReference type="RefSeq" id="WP_051667620.1">
    <property type="nucleotide sequence ID" value="NZ_CP003923.1"/>
</dbReference>
<evidence type="ECO:0000256" key="8">
    <source>
        <dbReference type="ARBA" id="ARBA00035585"/>
    </source>
</evidence>
<keyword evidence="4 10" id="KW-1133">Transmembrane helix</keyword>
<dbReference type="GO" id="GO:0062054">
    <property type="term" value="F:fluoride channel activity"/>
    <property type="evidence" value="ECO:0007669"/>
    <property type="project" value="UniProtKB-UniRule"/>
</dbReference>
<dbReference type="eggNOG" id="COG0239">
    <property type="taxonomic scope" value="Bacteria"/>
</dbReference>
<comment type="similarity">
    <text evidence="7 10">Belongs to the fluoride channel Fluc/FEX (TC 1.A.43) family.</text>
</comment>
<keyword evidence="10" id="KW-0813">Transport</keyword>
<keyword evidence="10" id="KW-0915">Sodium</keyword>
<proteinExistence type="inferred from homology"/>
<feature type="binding site" evidence="10">
    <location>
        <position position="77"/>
    </location>
    <ligand>
        <name>Na(+)</name>
        <dbReference type="ChEBI" id="CHEBI:29101"/>
        <note>structural</note>
    </ligand>
</feature>
<dbReference type="PATRIC" id="fig|1246626.3.peg.3172"/>
<keyword evidence="5 10" id="KW-0472">Membrane</keyword>
<keyword evidence="3 10" id="KW-0812">Transmembrane</keyword>
<dbReference type="HAMAP" id="MF_00454">
    <property type="entry name" value="FluC"/>
    <property type="match status" value="1"/>
</dbReference>
<evidence type="ECO:0000313" key="12">
    <source>
        <dbReference type="Proteomes" id="UP000027142"/>
    </source>
</evidence>
<feature type="transmembrane region" description="Helical" evidence="10">
    <location>
        <begin position="7"/>
        <end position="27"/>
    </location>
</feature>
<evidence type="ECO:0000256" key="7">
    <source>
        <dbReference type="ARBA" id="ARBA00035120"/>
    </source>
</evidence>
<dbReference type="PANTHER" id="PTHR28259">
    <property type="entry name" value="FLUORIDE EXPORT PROTEIN 1-RELATED"/>
    <property type="match status" value="1"/>
</dbReference>
<reference evidence="11 12" key="1">
    <citation type="journal article" date="2014" name="Gene">
        <title>A comparative genomic analysis of the alkalitolerant soil bacterium Bacillus lehensis G1.</title>
        <authorList>
            <person name="Noor Y.M."/>
            <person name="Samsulrizal N.H."/>
            <person name="Jema'on N.A."/>
            <person name="Low K.O."/>
            <person name="Ramli A.N."/>
            <person name="Alias N.I."/>
            <person name="Damis S.I."/>
            <person name="Fuzi S.F."/>
            <person name="Isa M.N."/>
            <person name="Murad A.M."/>
            <person name="Raih M.F."/>
            <person name="Bakar F.D."/>
            <person name="Najimudin N."/>
            <person name="Mahadi N.M."/>
            <person name="Illias R.M."/>
        </authorList>
    </citation>
    <scope>NUCLEOTIDE SEQUENCE [LARGE SCALE GENOMIC DNA]</scope>
    <source>
        <strain evidence="11 12">G1</strain>
    </source>
</reference>
<dbReference type="HOGENOM" id="CLU_114342_1_2_9"/>
<feature type="binding site" evidence="10">
    <location>
        <position position="74"/>
    </location>
    <ligand>
        <name>Na(+)</name>
        <dbReference type="ChEBI" id="CHEBI:29101"/>
        <note>structural</note>
    </ligand>
</feature>